<feature type="transmembrane region" description="Helical" evidence="1">
    <location>
        <begin position="6"/>
        <end position="28"/>
    </location>
</feature>
<dbReference type="InterPro" id="IPR036443">
    <property type="entry name" value="Znf_RanBP2_sf"/>
</dbReference>
<comment type="caution">
    <text evidence="3">The sequence shown here is derived from an EMBL/GenBank/DDBJ whole genome shotgun (WGS) entry which is preliminary data.</text>
</comment>
<gene>
    <name evidence="3" type="ORF">NDI56_11745</name>
</gene>
<evidence type="ECO:0000313" key="3">
    <source>
        <dbReference type="EMBL" id="MDS0260067.1"/>
    </source>
</evidence>
<organism evidence="3 4">
    <name type="scientific">Haloarcula saliterrae</name>
    <dbReference type="NCBI Taxonomy" id="2950534"/>
    <lineage>
        <taxon>Archaea</taxon>
        <taxon>Methanobacteriati</taxon>
        <taxon>Methanobacteriota</taxon>
        <taxon>Stenosarchaea group</taxon>
        <taxon>Halobacteria</taxon>
        <taxon>Halobacteriales</taxon>
        <taxon>Haloarculaceae</taxon>
        <taxon>Haloarcula</taxon>
    </lineage>
</organism>
<dbReference type="SUPFAM" id="SSF90209">
    <property type="entry name" value="Ran binding protein zinc finger-like"/>
    <property type="match status" value="1"/>
</dbReference>
<feature type="domain" description="DUF7577" evidence="2">
    <location>
        <begin position="56"/>
        <end position="81"/>
    </location>
</feature>
<protein>
    <recommendedName>
        <fullName evidence="2">DUF7577 domain-containing protein</fullName>
    </recommendedName>
</protein>
<evidence type="ECO:0000313" key="4">
    <source>
        <dbReference type="Proteomes" id="UP001259659"/>
    </source>
</evidence>
<evidence type="ECO:0000256" key="1">
    <source>
        <dbReference type="SAM" id="Phobius"/>
    </source>
</evidence>
<evidence type="ECO:0000259" key="2">
    <source>
        <dbReference type="Pfam" id="PF24463"/>
    </source>
</evidence>
<dbReference type="Pfam" id="PF24463">
    <property type="entry name" value="DUF7577"/>
    <property type="match status" value="1"/>
</dbReference>
<keyword evidence="1" id="KW-0472">Membrane</keyword>
<dbReference type="RefSeq" id="WP_310919733.1">
    <property type="nucleotide sequence ID" value="NZ_JAMQON010000003.1"/>
</dbReference>
<keyword evidence="4" id="KW-1185">Reference proteome</keyword>
<keyword evidence="1" id="KW-0812">Transmembrane</keyword>
<dbReference type="EMBL" id="JAMQON010000003">
    <property type="protein sequence ID" value="MDS0260067.1"/>
    <property type="molecule type" value="Genomic_DNA"/>
</dbReference>
<proteinExistence type="predicted"/>
<keyword evidence="1" id="KW-1133">Transmembrane helix</keyword>
<dbReference type="InterPro" id="IPR055999">
    <property type="entry name" value="DUF7577"/>
</dbReference>
<accession>A0ABU2FCT0</accession>
<sequence length="81" mass="8531">MVTGGELYLLAVTVLALVALAVAVPVLLDIAREGRERLRAGGPTRPADDADSDGADGVRCPHCETENEPGYAYCEECSRAL</sequence>
<reference evidence="3 4" key="1">
    <citation type="submission" date="2022-06" db="EMBL/GenBank/DDBJ databases">
        <title>Haloarcula sp. a new haloarchaeum isolate from saline soil.</title>
        <authorList>
            <person name="Strakova D."/>
            <person name="Galisteo C."/>
            <person name="Sanchez-Porro C."/>
            <person name="Ventosa A."/>
        </authorList>
    </citation>
    <scope>NUCLEOTIDE SEQUENCE [LARGE SCALE GENOMIC DNA]</scope>
    <source>
        <strain evidence="3 4">S1CR25-12</strain>
    </source>
</reference>
<name>A0ABU2FCT0_9EURY</name>
<dbReference type="Proteomes" id="UP001259659">
    <property type="component" value="Unassembled WGS sequence"/>
</dbReference>